<dbReference type="InterPro" id="IPR002645">
    <property type="entry name" value="STAS_dom"/>
</dbReference>
<dbReference type="Gene3D" id="3.30.750.24">
    <property type="entry name" value="STAS domain"/>
    <property type="match status" value="1"/>
</dbReference>
<evidence type="ECO:0000259" key="3">
    <source>
        <dbReference type="PROSITE" id="PS50801"/>
    </source>
</evidence>
<evidence type="ECO:0000256" key="2">
    <source>
        <dbReference type="RuleBase" id="RU003749"/>
    </source>
</evidence>
<dbReference type="InterPro" id="IPR036513">
    <property type="entry name" value="STAS_dom_sf"/>
</dbReference>
<dbReference type="PANTHER" id="PTHR33495">
    <property type="entry name" value="ANTI-SIGMA FACTOR ANTAGONIST TM_1081-RELATED-RELATED"/>
    <property type="match status" value="1"/>
</dbReference>
<dbReference type="AlphaFoldDB" id="A0A9D1TVY5"/>
<sequence length="98" mass="10758">MEIIKEGGGAALTIRLRGRLDTATAPQLEGELKTSFAGVQKLVLDLEELEYISSAGLRVLLSTQKTMKKQGSMVVRHVSPIVMEVFEMTGFSDFLTIE</sequence>
<evidence type="ECO:0000256" key="1">
    <source>
        <dbReference type="ARBA" id="ARBA00009013"/>
    </source>
</evidence>
<dbReference type="GO" id="GO:0043856">
    <property type="term" value="F:anti-sigma factor antagonist activity"/>
    <property type="evidence" value="ECO:0007669"/>
    <property type="project" value="InterPro"/>
</dbReference>
<dbReference type="Proteomes" id="UP000823933">
    <property type="component" value="Unassembled WGS sequence"/>
</dbReference>
<dbReference type="CDD" id="cd07043">
    <property type="entry name" value="STAS_anti-anti-sigma_factors"/>
    <property type="match status" value="1"/>
</dbReference>
<evidence type="ECO:0000313" key="5">
    <source>
        <dbReference type="Proteomes" id="UP000823933"/>
    </source>
</evidence>
<dbReference type="PROSITE" id="PS50801">
    <property type="entry name" value="STAS"/>
    <property type="match status" value="1"/>
</dbReference>
<protein>
    <recommendedName>
        <fullName evidence="2">Anti-sigma factor antagonist</fullName>
    </recommendedName>
</protein>
<dbReference type="NCBIfam" id="TIGR00377">
    <property type="entry name" value="ant_ant_sig"/>
    <property type="match status" value="1"/>
</dbReference>
<proteinExistence type="inferred from homology"/>
<gene>
    <name evidence="4" type="ORF">H9890_05325</name>
</gene>
<dbReference type="InterPro" id="IPR003658">
    <property type="entry name" value="Anti-sigma_ant"/>
</dbReference>
<dbReference type="EMBL" id="DXHQ01000064">
    <property type="protein sequence ID" value="HIW08808.1"/>
    <property type="molecule type" value="Genomic_DNA"/>
</dbReference>
<dbReference type="Pfam" id="PF01740">
    <property type="entry name" value="STAS"/>
    <property type="match status" value="1"/>
</dbReference>
<comment type="similarity">
    <text evidence="1 2">Belongs to the anti-sigma-factor antagonist family.</text>
</comment>
<name>A0A9D1TVY5_9FIRM</name>
<comment type="caution">
    <text evidence="4">The sequence shown here is derived from an EMBL/GenBank/DDBJ whole genome shotgun (WGS) entry which is preliminary data.</text>
</comment>
<feature type="domain" description="STAS" evidence="3">
    <location>
        <begin position="12"/>
        <end position="98"/>
    </location>
</feature>
<reference evidence="4" key="1">
    <citation type="journal article" date="2021" name="PeerJ">
        <title>Extensive microbial diversity within the chicken gut microbiome revealed by metagenomics and culture.</title>
        <authorList>
            <person name="Gilroy R."/>
            <person name="Ravi A."/>
            <person name="Getino M."/>
            <person name="Pursley I."/>
            <person name="Horton D.L."/>
            <person name="Alikhan N.F."/>
            <person name="Baker D."/>
            <person name="Gharbi K."/>
            <person name="Hall N."/>
            <person name="Watson M."/>
            <person name="Adriaenssens E.M."/>
            <person name="Foster-Nyarko E."/>
            <person name="Jarju S."/>
            <person name="Secka A."/>
            <person name="Antonio M."/>
            <person name="Oren A."/>
            <person name="Chaudhuri R.R."/>
            <person name="La Ragione R."/>
            <person name="Hildebrand F."/>
            <person name="Pallen M.J."/>
        </authorList>
    </citation>
    <scope>NUCLEOTIDE SEQUENCE</scope>
    <source>
        <strain evidence="4">ChiHcolR34-3080</strain>
    </source>
</reference>
<evidence type="ECO:0000313" key="4">
    <source>
        <dbReference type="EMBL" id="HIW08808.1"/>
    </source>
</evidence>
<dbReference type="SUPFAM" id="SSF52091">
    <property type="entry name" value="SpoIIaa-like"/>
    <property type="match status" value="1"/>
</dbReference>
<accession>A0A9D1TVY5</accession>
<organism evidence="4 5">
    <name type="scientific">Candidatus Faecalibacterium intestinigallinarum</name>
    <dbReference type="NCBI Taxonomy" id="2838581"/>
    <lineage>
        <taxon>Bacteria</taxon>
        <taxon>Bacillati</taxon>
        <taxon>Bacillota</taxon>
        <taxon>Clostridia</taxon>
        <taxon>Eubacteriales</taxon>
        <taxon>Oscillospiraceae</taxon>
        <taxon>Faecalibacterium</taxon>
    </lineage>
</organism>
<reference evidence="4" key="2">
    <citation type="submission" date="2021-04" db="EMBL/GenBank/DDBJ databases">
        <authorList>
            <person name="Gilroy R."/>
        </authorList>
    </citation>
    <scope>NUCLEOTIDE SEQUENCE</scope>
    <source>
        <strain evidence="4">ChiHcolR34-3080</strain>
    </source>
</reference>